<sequence length="87" mass="9242">MIRASGSGLHGSPPAQTSPLYYTLWSKTHTGSTPLLLYTISSLTTPGYIMRSLDAIAGGCWCRRRPRPQGRVWAGVALVGASTGQPP</sequence>
<proteinExistence type="predicted"/>
<reference evidence="1" key="1">
    <citation type="submission" date="2023-11" db="EMBL/GenBank/DDBJ databases">
        <title>Genome assemblies of two species of porcelain crab, Petrolisthes cinctipes and Petrolisthes manimaculis (Anomura: Porcellanidae).</title>
        <authorList>
            <person name="Angst P."/>
        </authorList>
    </citation>
    <scope>NUCLEOTIDE SEQUENCE</scope>
    <source>
        <strain evidence="1">PB745_02</strain>
        <tissue evidence="1">Gill</tissue>
    </source>
</reference>
<evidence type="ECO:0000313" key="1">
    <source>
        <dbReference type="EMBL" id="KAK4310377.1"/>
    </source>
</evidence>
<evidence type="ECO:0000313" key="2">
    <source>
        <dbReference type="Proteomes" id="UP001292094"/>
    </source>
</evidence>
<comment type="caution">
    <text evidence="1">The sequence shown here is derived from an EMBL/GenBank/DDBJ whole genome shotgun (WGS) entry which is preliminary data.</text>
</comment>
<name>A0AAE1PNH4_9EUCA</name>
<protein>
    <submittedName>
        <fullName evidence="1">Uncharacterized protein</fullName>
    </submittedName>
</protein>
<dbReference type="Proteomes" id="UP001292094">
    <property type="component" value="Unassembled WGS sequence"/>
</dbReference>
<dbReference type="EMBL" id="JAWZYT010001644">
    <property type="protein sequence ID" value="KAK4310377.1"/>
    <property type="molecule type" value="Genomic_DNA"/>
</dbReference>
<gene>
    <name evidence="1" type="ORF">Pmani_018039</name>
</gene>
<keyword evidence="2" id="KW-1185">Reference proteome</keyword>
<accession>A0AAE1PNH4</accession>
<organism evidence="1 2">
    <name type="scientific">Petrolisthes manimaculis</name>
    <dbReference type="NCBI Taxonomy" id="1843537"/>
    <lineage>
        <taxon>Eukaryota</taxon>
        <taxon>Metazoa</taxon>
        <taxon>Ecdysozoa</taxon>
        <taxon>Arthropoda</taxon>
        <taxon>Crustacea</taxon>
        <taxon>Multicrustacea</taxon>
        <taxon>Malacostraca</taxon>
        <taxon>Eumalacostraca</taxon>
        <taxon>Eucarida</taxon>
        <taxon>Decapoda</taxon>
        <taxon>Pleocyemata</taxon>
        <taxon>Anomura</taxon>
        <taxon>Galatheoidea</taxon>
        <taxon>Porcellanidae</taxon>
        <taxon>Petrolisthes</taxon>
    </lineage>
</organism>
<dbReference type="AlphaFoldDB" id="A0AAE1PNH4"/>